<evidence type="ECO:0000313" key="1">
    <source>
        <dbReference type="EMBL" id="KAJ9660101.1"/>
    </source>
</evidence>
<evidence type="ECO:0000313" key="2">
    <source>
        <dbReference type="Proteomes" id="UP001172386"/>
    </source>
</evidence>
<comment type="caution">
    <text evidence="1">The sequence shown here is derived from an EMBL/GenBank/DDBJ whole genome shotgun (WGS) entry which is preliminary data.</text>
</comment>
<reference evidence="1" key="1">
    <citation type="submission" date="2022-10" db="EMBL/GenBank/DDBJ databases">
        <title>Culturing micro-colonial fungi from biological soil crusts in the Mojave desert and describing Neophaeococcomyces mojavensis, and introducing the new genera and species Taxawa tesnikishii.</title>
        <authorList>
            <person name="Kurbessoian T."/>
            <person name="Stajich J.E."/>
        </authorList>
    </citation>
    <scope>NUCLEOTIDE SEQUENCE</scope>
    <source>
        <strain evidence="1">JES_112</strain>
    </source>
</reference>
<proteinExistence type="predicted"/>
<gene>
    <name evidence="1" type="ORF">H2198_002798</name>
</gene>
<accession>A0ACC3ADE0</accession>
<keyword evidence="2" id="KW-1185">Reference proteome</keyword>
<organism evidence="1 2">
    <name type="scientific">Neophaeococcomyces mojaviensis</name>
    <dbReference type="NCBI Taxonomy" id="3383035"/>
    <lineage>
        <taxon>Eukaryota</taxon>
        <taxon>Fungi</taxon>
        <taxon>Dikarya</taxon>
        <taxon>Ascomycota</taxon>
        <taxon>Pezizomycotina</taxon>
        <taxon>Eurotiomycetes</taxon>
        <taxon>Chaetothyriomycetidae</taxon>
        <taxon>Chaetothyriales</taxon>
        <taxon>Chaetothyriales incertae sedis</taxon>
        <taxon>Neophaeococcomyces</taxon>
    </lineage>
</organism>
<dbReference type="EMBL" id="JAPDRQ010000034">
    <property type="protein sequence ID" value="KAJ9660101.1"/>
    <property type="molecule type" value="Genomic_DNA"/>
</dbReference>
<sequence>MRLSFTAITFGVLLATADALTFTSPAAGDSLDPTQPITVEWTSDSSDPSTFDLILDNSNKNSLVKNKKIATSISTSSGSYILSTAAIMTYGDGFIFKAQSASGNTLSTSGAFTLAVDTSAVVTSNGRVSYQSTYTATVPPSSTAQGALAVSSSAQTTSNSAITTDSLVAQTTATATTTEATESATSTPEATTTSESSRSSFMTSTTARSSSSSGSSSSSTRSASSSAASATTSVNAQPRVGSSGRIVFSAAGVIAGIVALLA</sequence>
<protein>
    <submittedName>
        <fullName evidence="1">Uncharacterized protein</fullName>
    </submittedName>
</protein>
<name>A0ACC3ADE0_9EURO</name>
<dbReference type="Proteomes" id="UP001172386">
    <property type="component" value="Unassembled WGS sequence"/>
</dbReference>